<proteinExistence type="predicted"/>
<feature type="transmembrane region" description="Helical" evidence="1">
    <location>
        <begin position="61"/>
        <end position="90"/>
    </location>
</feature>
<dbReference type="AlphaFoldDB" id="A0AAD9PB19"/>
<comment type="caution">
    <text evidence="2">The sequence shown here is derived from an EMBL/GenBank/DDBJ whole genome shotgun (WGS) entry which is preliminary data.</text>
</comment>
<sequence length="91" mass="10412">MNVIFIYEDDTEHGMTLLWSSLPMYCDIIQHIFRMDRQVFVTFYVYFVIACWMKAKQCGMGPGVGLLAACTDILSFIFSLAVKLVCFGCFS</sequence>
<keyword evidence="1" id="KW-1133">Transmembrane helix</keyword>
<keyword evidence="1" id="KW-0812">Transmembrane</keyword>
<dbReference type="EMBL" id="JAODUO010000052">
    <property type="protein sequence ID" value="KAK2191480.1"/>
    <property type="molecule type" value="Genomic_DNA"/>
</dbReference>
<organism evidence="2 3">
    <name type="scientific">Ridgeia piscesae</name>
    <name type="common">Tubeworm</name>
    <dbReference type="NCBI Taxonomy" id="27915"/>
    <lineage>
        <taxon>Eukaryota</taxon>
        <taxon>Metazoa</taxon>
        <taxon>Spiralia</taxon>
        <taxon>Lophotrochozoa</taxon>
        <taxon>Annelida</taxon>
        <taxon>Polychaeta</taxon>
        <taxon>Sedentaria</taxon>
        <taxon>Canalipalpata</taxon>
        <taxon>Sabellida</taxon>
        <taxon>Siboglinidae</taxon>
        <taxon>Ridgeia</taxon>
    </lineage>
</organism>
<evidence type="ECO:0000313" key="2">
    <source>
        <dbReference type="EMBL" id="KAK2191480.1"/>
    </source>
</evidence>
<protein>
    <submittedName>
        <fullName evidence="2">Uncharacterized protein</fullName>
    </submittedName>
</protein>
<gene>
    <name evidence="2" type="ORF">NP493_49g00005</name>
</gene>
<evidence type="ECO:0000256" key="1">
    <source>
        <dbReference type="SAM" id="Phobius"/>
    </source>
</evidence>
<accession>A0AAD9PB19</accession>
<dbReference type="Proteomes" id="UP001209878">
    <property type="component" value="Unassembled WGS sequence"/>
</dbReference>
<feature type="transmembrane region" description="Helical" evidence="1">
    <location>
        <begin position="39"/>
        <end position="55"/>
    </location>
</feature>
<name>A0AAD9PB19_RIDPI</name>
<keyword evidence="3" id="KW-1185">Reference proteome</keyword>
<evidence type="ECO:0000313" key="3">
    <source>
        <dbReference type="Proteomes" id="UP001209878"/>
    </source>
</evidence>
<reference evidence="2" key="1">
    <citation type="journal article" date="2023" name="Mol. Biol. Evol.">
        <title>Third-Generation Sequencing Reveals the Adaptive Role of the Epigenome in Three Deep-Sea Polychaetes.</title>
        <authorList>
            <person name="Perez M."/>
            <person name="Aroh O."/>
            <person name="Sun Y."/>
            <person name="Lan Y."/>
            <person name="Juniper S.K."/>
            <person name="Young C.R."/>
            <person name="Angers B."/>
            <person name="Qian P.Y."/>
        </authorList>
    </citation>
    <scope>NUCLEOTIDE SEQUENCE</scope>
    <source>
        <strain evidence="2">R07B-5</strain>
    </source>
</reference>
<keyword evidence="1" id="KW-0472">Membrane</keyword>